<evidence type="ECO:0000256" key="3">
    <source>
        <dbReference type="ARBA" id="ARBA00022449"/>
    </source>
</evidence>
<feature type="transmembrane region" description="Helical" evidence="10">
    <location>
        <begin position="38"/>
        <end position="57"/>
    </location>
</feature>
<accession>M0B824</accession>
<dbReference type="Gene3D" id="1.20.1530.20">
    <property type="match status" value="1"/>
</dbReference>
<dbReference type="STRING" id="1227492.C482_01395"/>
<dbReference type="PANTHER" id="PTHR43562:SF3">
    <property type="entry name" value="SODIUM ION_PROTON EXCHANGER (EUROFUNG)"/>
    <property type="match status" value="1"/>
</dbReference>
<comment type="subcellular location">
    <subcellularLocation>
        <location evidence="1">Membrane</location>
        <topology evidence="1">Multi-pass membrane protein</topology>
    </subcellularLocation>
</comment>
<protein>
    <submittedName>
        <fullName evidence="12">Sodium/hydrogen exchanger</fullName>
    </submittedName>
</protein>
<dbReference type="Proteomes" id="UP000011693">
    <property type="component" value="Unassembled WGS sequence"/>
</dbReference>
<evidence type="ECO:0000256" key="8">
    <source>
        <dbReference type="ARBA" id="ARBA00023136"/>
    </source>
</evidence>
<keyword evidence="6" id="KW-0915">Sodium</keyword>
<keyword evidence="13" id="KW-1185">Reference proteome</keyword>
<evidence type="ECO:0000256" key="6">
    <source>
        <dbReference type="ARBA" id="ARBA00023053"/>
    </source>
</evidence>
<keyword evidence="9" id="KW-0739">Sodium transport</keyword>
<feature type="transmembrane region" description="Helical" evidence="10">
    <location>
        <begin position="92"/>
        <end position="119"/>
    </location>
</feature>
<evidence type="ECO:0000313" key="13">
    <source>
        <dbReference type="Proteomes" id="UP000011693"/>
    </source>
</evidence>
<dbReference type="GO" id="GO:1902600">
    <property type="term" value="P:proton transmembrane transport"/>
    <property type="evidence" value="ECO:0007669"/>
    <property type="project" value="InterPro"/>
</dbReference>
<dbReference type="InterPro" id="IPR038770">
    <property type="entry name" value="Na+/solute_symporter_sf"/>
</dbReference>
<keyword evidence="7" id="KW-0406">Ion transport</keyword>
<evidence type="ECO:0000256" key="10">
    <source>
        <dbReference type="SAM" id="Phobius"/>
    </source>
</evidence>
<evidence type="ECO:0000256" key="7">
    <source>
        <dbReference type="ARBA" id="ARBA00023065"/>
    </source>
</evidence>
<evidence type="ECO:0000259" key="11">
    <source>
        <dbReference type="Pfam" id="PF00999"/>
    </source>
</evidence>
<feature type="transmembrane region" description="Helical" evidence="10">
    <location>
        <begin position="242"/>
        <end position="260"/>
    </location>
</feature>
<evidence type="ECO:0000256" key="1">
    <source>
        <dbReference type="ARBA" id="ARBA00004141"/>
    </source>
</evidence>
<sequence>MLGDGTDVTDTSVFLSVGVALIAALVLGEVVDRAGEPVILGEILAGIALGTYMLGVIDPDGAFALLASIGAMLLLFDAGYEEIDLGKLEQSGASVVVVALLGVGVPAVAGFATGVVFGYDPTASAVLAIAFGVTSIGVSARMLFDVDRLHTQYALHIVGVAALAEVVGLTAFSLLVTQQAGASLFQYVRILALVAAFFAGVFVVYRLLIGRFARMLGGSNQPNSELIGIMGLLFLFGYAADAVGLDAILGGLVAGLIVGTDRRFRRAQIREGIVGIAYGVFIPLFFVSVGARLDPSALLQFDPFVATVVTAGVGAKVGGGYLGGRLVGHDHADALIVGIGLLPRAGAELIVATSALAAGIIDQRLFVAVLALVLVSVLTAPLLLTRAIRRADAST</sequence>
<organism evidence="12 13">
    <name type="scientific">Natrialba chahannaoensis JCM 10990</name>
    <dbReference type="NCBI Taxonomy" id="1227492"/>
    <lineage>
        <taxon>Archaea</taxon>
        <taxon>Methanobacteriati</taxon>
        <taxon>Methanobacteriota</taxon>
        <taxon>Stenosarchaea group</taxon>
        <taxon>Halobacteria</taxon>
        <taxon>Halobacteriales</taxon>
        <taxon>Natrialbaceae</taxon>
        <taxon>Natrialba</taxon>
    </lineage>
</organism>
<feature type="transmembrane region" description="Helical" evidence="10">
    <location>
        <begin position="365"/>
        <end position="384"/>
    </location>
</feature>
<reference evidence="12 13" key="1">
    <citation type="journal article" date="2014" name="PLoS Genet.">
        <title>Phylogenetically driven sequencing of extremely halophilic archaea reveals strategies for static and dynamic osmo-response.</title>
        <authorList>
            <person name="Becker E.A."/>
            <person name="Seitzer P.M."/>
            <person name="Tritt A."/>
            <person name="Larsen D."/>
            <person name="Krusor M."/>
            <person name="Yao A.I."/>
            <person name="Wu D."/>
            <person name="Madern D."/>
            <person name="Eisen J.A."/>
            <person name="Darling A.E."/>
            <person name="Facciotti M.T."/>
        </authorList>
    </citation>
    <scope>NUCLEOTIDE SEQUENCE [LARGE SCALE GENOMIC DNA]</scope>
    <source>
        <strain evidence="12 13">JCM 10990</strain>
    </source>
</reference>
<gene>
    <name evidence="12" type="ORF">C482_01395</name>
</gene>
<keyword evidence="3" id="KW-0050">Antiport</keyword>
<comment type="caution">
    <text evidence="12">The sequence shown here is derived from an EMBL/GenBank/DDBJ whole genome shotgun (WGS) entry which is preliminary data.</text>
</comment>
<keyword evidence="2" id="KW-0813">Transport</keyword>
<dbReference type="GO" id="GO:0015297">
    <property type="term" value="F:antiporter activity"/>
    <property type="evidence" value="ECO:0007669"/>
    <property type="project" value="UniProtKB-KW"/>
</dbReference>
<dbReference type="AlphaFoldDB" id="M0B824"/>
<dbReference type="InterPro" id="IPR006153">
    <property type="entry name" value="Cation/H_exchanger_TM"/>
</dbReference>
<evidence type="ECO:0000256" key="4">
    <source>
        <dbReference type="ARBA" id="ARBA00022692"/>
    </source>
</evidence>
<feature type="transmembrane region" description="Helical" evidence="10">
    <location>
        <begin position="187"/>
        <end position="208"/>
    </location>
</feature>
<proteinExistence type="predicted"/>
<feature type="transmembrane region" description="Helical" evidence="10">
    <location>
        <begin position="63"/>
        <end position="80"/>
    </location>
</feature>
<feature type="transmembrane region" description="Helical" evidence="10">
    <location>
        <begin position="303"/>
        <end position="322"/>
    </location>
</feature>
<feature type="transmembrane region" description="Helical" evidence="10">
    <location>
        <begin position="334"/>
        <end position="359"/>
    </location>
</feature>
<feature type="transmembrane region" description="Helical" evidence="10">
    <location>
        <begin position="125"/>
        <end position="144"/>
    </location>
</feature>
<dbReference type="PATRIC" id="fig|1227492.4.peg.271"/>
<feature type="domain" description="Cation/H+ exchanger transmembrane" evidence="11">
    <location>
        <begin position="22"/>
        <end position="383"/>
    </location>
</feature>
<evidence type="ECO:0000256" key="5">
    <source>
        <dbReference type="ARBA" id="ARBA00022989"/>
    </source>
</evidence>
<keyword evidence="4 10" id="KW-0812">Transmembrane</keyword>
<name>M0B824_9EURY</name>
<evidence type="ECO:0000256" key="2">
    <source>
        <dbReference type="ARBA" id="ARBA00022448"/>
    </source>
</evidence>
<dbReference type="EMBL" id="AOIN01000008">
    <property type="protein sequence ID" value="ELZ06433.1"/>
    <property type="molecule type" value="Genomic_DNA"/>
</dbReference>
<keyword evidence="5 10" id="KW-1133">Transmembrane helix</keyword>
<dbReference type="GO" id="GO:0016020">
    <property type="term" value="C:membrane"/>
    <property type="evidence" value="ECO:0007669"/>
    <property type="project" value="UniProtKB-SubCell"/>
</dbReference>
<dbReference type="GO" id="GO:0006814">
    <property type="term" value="P:sodium ion transport"/>
    <property type="evidence" value="ECO:0007669"/>
    <property type="project" value="UniProtKB-KW"/>
</dbReference>
<dbReference type="Pfam" id="PF00999">
    <property type="entry name" value="Na_H_Exchanger"/>
    <property type="match status" value="1"/>
</dbReference>
<feature type="transmembrane region" description="Helical" evidence="10">
    <location>
        <begin position="272"/>
        <end position="291"/>
    </location>
</feature>
<evidence type="ECO:0000256" key="9">
    <source>
        <dbReference type="ARBA" id="ARBA00023201"/>
    </source>
</evidence>
<evidence type="ECO:0000313" key="12">
    <source>
        <dbReference type="EMBL" id="ELZ06433.1"/>
    </source>
</evidence>
<keyword evidence="8 10" id="KW-0472">Membrane</keyword>
<feature type="transmembrane region" description="Helical" evidence="10">
    <location>
        <begin position="153"/>
        <end position="175"/>
    </location>
</feature>
<dbReference type="PANTHER" id="PTHR43562">
    <property type="entry name" value="NAPA-TYPE SODIUM/HYDROGEN ANTIPORTER"/>
    <property type="match status" value="1"/>
</dbReference>
<feature type="transmembrane region" description="Helical" evidence="10">
    <location>
        <begin position="12"/>
        <end position="31"/>
    </location>
</feature>